<protein>
    <submittedName>
        <fullName evidence="1">Uncharacterized protein</fullName>
    </submittedName>
</protein>
<comment type="caution">
    <text evidence="1">The sequence shown here is derived from an EMBL/GenBank/DDBJ whole genome shotgun (WGS) entry which is preliminary data.</text>
</comment>
<name>A0AAN7PSY7_9COLE</name>
<dbReference type="AlphaFoldDB" id="A0AAN7PSY7"/>
<dbReference type="Proteomes" id="UP001353858">
    <property type="component" value="Unassembled WGS sequence"/>
</dbReference>
<accession>A0AAN7PSY7</accession>
<evidence type="ECO:0000313" key="2">
    <source>
        <dbReference type="Proteomes" id="UP001353858"/>
    </source>
</evidence>
<gene>
    <name evidence="1" type="ORF">RN001_011454</name>
</gene>
<proteinExistence type="predicted"/>
<reference evidence="2" key="1">
    <citation type="submission" date="2023-01" db="EMBL/GenBank/DDBJ databases">
        <title>Key to firefly adult light organ development and bioluminescence: homeobox transcription factors regulate luciferase expression and transportation to peroxisome.</title>
        <authorList>
            <person name="Fu X."/>
        </authorList>
    </citation>
    <scope>NUCLEOTIDE SEQUENCE [LARGE SCALE GENOMIC DNA]</scope>
</reference>
<keyword evidence="2" id="KW-1185">Reference proteome</keyword>
<dbReference type="EMBL" id="JARPUR010000005">
    <property type="protein sequence ID" value="KAK4875032.1"/>
    <property type="molecule type" value="Genomic_DNA"/>
</dbReference>
<evidence type="ECO:0000313" key="1">
    <source>
        <dbReference type="EMBL" id="KAK4875032.1"/>
    </source>
</evidence>
<organism evidence="1 2">
    <name type="scientific">Aquatica leii</name>
    <dbReference type="NCBI Taxonomy" id="1421715"/>
    <lineage>
        <taxon>Eukaryota</taxon>
        <taxon>Metazoa</taxon>
        <taxon>Ecdysozoa</taxon>
        <taxon>Arthropoda</taxon>
        <taxon>Hexapoda</taxon>
        <taxon>Insecta</taxon>
        <taxon>Pterygota</taxon>
        <taxon>Neoptera</taxon>
        <taxon>Endopterygota</taxon>
        <taxon>Coleoptera</taxon>
        <taxon>Polyphaga</taxon>
        <taxon>Elateriformia</taxon>
        <taxon>Elateroidea</taxon>
        <taxon>Lampyridae</taxon>
        <taxon>Luciolinae</taxon>
        <taxon>Aquatica</taxon>
    </lineage>
</organism>
<sequence>MQNVIQGKSKSQKEKPKIAAINYAIISACRPRSFISPIQLEVGVHLHCKFGSRYLIDVLHSLLVCSSYNEAIGYLNCGQSGGEFKMVLIFASLTK</sequence>